<dbReference type="Pfam" id="PF03022">
    <property type="entry name" value="MRJP"/>
    <property type="match status" value="1"/>
</dbReference>
<keyword evidence="2" id="KW-0964">Secreted</keyword>
<dbReference type="AlphaFoldDB" id="A0A848L8F7"/>
<name>A0A848L8F7_9BACT</name>
<dbReference type="PROSITE" id="PS51257">
    <property type="entry name" value="PROKAR_LIPOPROTEIN"/>
    <property type="match status" value="1"/>
</dbReference>
<gene>
    <name evidence="4" type="ORF">HG543_09500</name>
</gene>
<keyword evidence="5" id="KW-1185">Reference proteome</keyword>
<evidence type="ECO:0000256" key="3">
    <source>
        <dbReference type="SAM" id="SignalP"/>
    </source>
</evidence>
<comment type="subcellular location">
    <subcellularLocation>
        <location evidence="1">Secreted</location>
    </subcellularLocation>
</comment>
<protein>
    <submittedName>
        <fullName evidence="4">Gluconolaconase</fullName>
    </submittedName>
</protein>
<organism evidence="4 5">
    <name type="scientific">Pyxidicoccus fallax</name>
    <dbReference type="NCBI Taxonomy" id="394095"/>
    <lineage>
        <taxon>Bacteria</taxon>
        <taxon>Pseudomonadati</taxon>
        <taxon>Myxococcota</taxon>
        <taxon>Myxococcia</taxon>
        <taxon>Myxococcales</taxon>
        <taxon>Cystobacterineae</taxon>
        <taxon>Myxococcaceae</taxon>
        <taxon>Pyxidicoccus</taxon>
    </lineage>
</organism>
<dbReference type="RefSeq" id="WP_169344383.1">
    <property type="nucleotide sequence ID" value="NZ_JABBJJ010000031.1"/>
</dbReference>
<evidence type="ECO:0000256" key="2">
    <source>
        <dbReference type="ARBA" id="ARBA00022525"/>
    </source>
</evidence>
<dbReference type="Proteomes" id="UP000518300">
    <property type="component" value="Unassembled WGS sequence"/>
</dbReference>
<dbReference type="EMBL" id="JABBJJ010000031">
    <property type="protein sequence ID" value="NMO15089.1"/>
    <property type="molecule type" value="Genomic_DNA"/>
</dbReference>
<comment type="caution">
    <text evidence="4">The sequence shown here is derived from an EMBL/GenBank/DDBJ whole genome shotgun (WGS) entry which is preliminary data.</text>
</comment>
<dbReference type="PANTHER" id="PTHR10009">
    <property type="entry name" value="PROTEIN YELLOW-RELATED"/>
    <property type="match status" value="1"/>
</dbReference>
<dbReference type="Gene3D" id="2.120.10.30">
    <property type="entry name" value="TolB, C-terminal domain"/>
    <property type="match status" value="1"/>
</dbReference>
<evidence type="ECO:0000256" key="1">
    <source>
        <dbReference type="ARBA" id="ARBA00004613"/>
    </source>
</evidence>
<feature type="chain" id="PRO_5032462181" evidence="3">
    <location>
        <begin position="21"/>
        <end position="392"/>
    </location>
</feature>
<accession>A0A848L8F7</accession>
<dbReference type="PANTHER" id="PTHR10009:SF18">
    <property type="entry name" value="PROTEIN YELLOW-LIKE PROTEIN"/>
    <property type="match status" value="1"/>
</dbReference>
<evidence type="ECO:0000313" key="5">
    <source>
        <dbReference type="Proteomes" id="UP000518300"/>
    </source>
</evidence>
<keyword evidence="3" id="KW-0732">Signal</keyword>
<dbReference type="GO" id="GO:0005576">
    <property type="term" value="C:extracellular region"/>
    <property type="evidence" value="ECO:0007669"/>
    <property type="project" value="UniProtKB-SubCell"/>
</dbReference>
<feature type="signal peptide" evidence="3">
    <location>
        <begin position="1"/>
        <end position="20"/>
    </location>
</feature>
<dbReference type="InterPro" id="IPR017996">
    <property type="entry name" value="MRJP/yellow-related"/>
</dbReference>
<dbReference type="InterPro" id="IPR011042">
    <property type="entry name" value="6-blade_b-propeller_TolB-like"/>
</dbReference>
<sequence length="392" mass="42974">MRNVLGCCAVLLLGLSGCRASTNPNTPGQSPGETPTAVKAGTLEEVHAFHGPMPTGVTVSREGRVFVNYPRWGDPVRFTVAELRDGKEVPYPSAELHTDSPTGSPDKLLSVQSVVVDPRNRLWALDTGSLRLGPIAGQEWPKLVGFDLGTNQVLKVIRFPAEVVRKNTYLNDVRFDLRRGQDGLAFITDSGAGGLIVVDLASGRSWRKLDGHESVKADPGFVAPMEGQPLMIRPPGEQPQPFSVQSDGIAISADGSRLFYCPLSSRALYSVSVDALADEKLPDAEVLKTLQKEERRFASDGLESDAQGRVYLTDWEHNAIQVRDATGQYSTLVTDPRMWWPDTLALSTDGYLYVTANQLHRQAQFHGGTDQRQKPYHLFRVKVEATPVALTR</sequence>
<evidence type="ECO:0000313" key="4">
    <source>
        <dbReference type="EMBL" id="NMO15089.1"/>
    </source>
</evidence>
<reference evidence="4 5" key="1">
    <citation type="submission" date="2020-04" db="EMBL/GenBank/DDBJ databases">
        <title>Draft genome of Pyxidicoccus fallax type strain.</title>
        <authorList>
            <person name="Whitworth D.E."/>
        </authorList>
    </citation>
    <scope>NUCLEOTIDE SEQUENCE [LARGE SCALE GENOMIC DNA]</scope>
    <source>
        <strain evidence="4 5">DSM 14698</strain>
    </source>
</reference>
<proteinExistence type="predicted"/>
<dbReference type="SUPFAM" id="SSF63829">
    <property type="entry name" value="Calcium-dependent phosphotriesterase"/>
    <property type="match status" value="1"/>
</dbReference>